<dbReference type="InterPro" id="IPR045155">
    <property type="entry name" value="Beta-lactam_cat"/>
</dbReference>
<organism evidence="4 5">
    <name type="scientific">Actinomycetospora endophytica</name>
    <dbReference type="NCBI Taxonomy" id="2291215"/>
    <lineage>
        <taxon>Bacteria</taxon>
        <taxon>Bacillati</taxon>
        <taxon>Actinomycetota</taxon>
        <taxon>Actinomycetes</taxon>
        <taxon>Pseudonocardiales</taxon>
        <taxon>Pseudonocardiaceae</taxon>
        <taxon>Actinomycetospora</taxon>
    </lineage>
</organism>
<keyword evidence="2" id="KW-0732">Signal</keyword>
<evidence type="ECO:0000259" key="3">
    <source>
        <dbReference type="Pfam" id="PF13354"/>
    </source>
</evidence>
<dbReference type="SUPFAM" id="SSF56601">
    <property type="entry name" value="beta-lactamase/transpeptidase-like"/>
    <property type="match status" value="1"/>
</dbReference>
<dbReference type="PANTHER" id="PTHR35333:SF3">
    <property type="entry name" value="BETA-LACTAMASE-TYPE TRANSPEPTIDASE FOLD CONTAINING PROTEIN"/>
    <property type="match status" value="1"/>
</dbReference>
<dbReference type="Proteomes" id="UP001199469">
    <property type="component" value="Unassembled WGS sequence"/>
</dbReference>
<dbReference type="GO" id="GO:0016787">
    <property type="term" value="F:hydrolase activity"/>
    <property type="evidence" value="ECO:0007669"/>
    <property type="project" value="UniProtKB-KW"/>
</dbReference>
<dbReference type="RefSeq" id="WP_230731845.1">
    <property type="nucleotide sequence ID" value="NZ_JAJNDB010000001.1"/>
</dbReference>
<dbReference type="InterPro" id="IPR000871">
    <property type="entry name" value="Beta-lactam_class-A"/>
</dbReference>
<dbReference type="Pfam" id="PF13354">
    <property type="entry name" value="Beta-lactamase2"/>
    <property type="match status" value="1"/>
</dbReference>
<name>A0ABS8P6D1_9PSEU</name>
<evidence type="ECO:0000313" key="5">
    <source>
        <dbReference type="Proteomes" id="UP001199469"/>
    </source>
</evidence>
<dbReference type="Gene3D" id="3.40.710.10">
    <property type="entry name" value="DD-peptidase/beta-lactamase superfamily"/>
    <property type="match status" value="1"/>
</dbReference>
<reference evidence="4 5" key="1">
    <citation type="submission" date="2021-11" db="EMBL/GenBank/DDBJ databases">
        <title>Draft genome sequence of Actinomycetospora sp. SF1 isolated from the rhizosphere soil.</title>
        <authorList>
            <person name="Duangmal K."/>
            <person name="Chantavorakit T."/>
        </authorList>
    </citation>
    <scope>NUCLEOTIDE SEQUENCE [LARGE SCALE GENOMIC DNA]</scope>
    <source>
        <strain evidence="4 5">TBRC 5722</strain>
    </source>
</reference>
<comment type="caution">
    <text evidence="4">The sequence shown here is derived from an EMBL/GenBank/DDBJ whole genome shotgun (WGS) entry which is preliminary data.</text>
</comment>
<evidence type="ECO:0000256" key="2">
    <source>
        <dbReference type="SAM" id="SignalP"/>
    </source>
</evidence>
<keyword evidence="4" id="KW-0378">Hydrolase</keyword>
<feature type="region of interest" description="Disordered" evidence="1">
    <location>
        <begin position="28"/>
        <end position="48"/>
    </location>
</feature>
<dbReference type="InterPro" id="IPR012338">
    <property type="entry name" value="Beta-lactam/transpept-like"/>
</dbReference>
<feature type="chain" id="PRO_5047370487" evidence="2">
    <location>
        <begin position="22"/>
        <end position="372"/>
    </location>
</feature>
<dbReference type="EMBL" id="JAJNDB010000001">
    <property type="protein sequence ID" value="MCD2193573.1"/>
    <property type="molecule type" value="Genomic_DNA"/>
</dbReference>
<feature type="signal peptide" evidence="2">
    <location>
        <begin position="1"/>
        <end position="21"/>
    </location>
</feature>
<gene>
    <name evidence="4" type="ORF">LQ327_09275</name>
</gene>
<dbReference type="PROSITE" id="PS51257">
    <property type="entry name" value="PROKAR_LIPOPROTEIN"/>
    <property type="match status" value="1"/>
</dbReference>
<proteinExistence type="predicted"/>
<protein>
    <submittedName>
        <fullName evidence="4">Class A beta-lactamase-related serine hydrolase</fullName>
    </submittedName>
</protein>
<feature type="domain" description="Beta-lactamase class A catalytic" evidence="3">
    <location>
        <begin position="69"/>
        <end position="281"/>
    </location>
</feature>
<evidence type="ECO:0000256" key="1">
    <source>
        <dbReference type="SAM" id="MobiDB-lite"/>
    </source>
</evidence>
<dbReference type="PANTHER" id="PTHR35333">
    <property type="entry name" value="BETA-LACTAMASE"/>
    <property type="match status" value="1"/>
</dbReference>
<accession>A0ABS8P6D1</accession>
<keyword evidence="5" id="KW-1185">Reference proteome</keyword>
<sequence length="372" mass="39090">MPEFRISVATVLLLLVLSGCAAPASPDPLGLPANPPRPATCTPPTSTDLTTAPGWLNRIASAPGTVGLVVDDGRGRVVSHEATTPFPLASAVKVVHLAAYARAVTDGRIRPDEPVARADWERWYVPGTDGGVHPEALARLGNGPTDTADQVVSAMIRESDNAAADWLRGRLGDEALREAAASAGWADVDLPSFVGATARFALPDRASAGAGRAQIATIDAQLGRQVADDPAFRVEVQRRYAAAAEQDPERFLADQQRWTDTTAAGTPVQLLRLHRAIATGTVPGADIVRRQLTYQGPTPGLGTIGFKAGSFVDVVTFGSFVRRDDGSLGYAVVLGRDLPLLPLTGTQARGQQTMALDALRSPAGFDRLLCVA</sequence>
<evidence type="ECO:0000313" key="4">
    <source>
        <dbReference type="EMBL" id="MCD2193573.1"/>
    </source>
</evidence>